<evidence type="ECO:0000313" key="2">
    <source>
        <dbReference type="Proteomes" id="UP000035068"/>
    </source>
</evidence>
<name>A0A0C2HRJ6_9BACT</name>
<proteinExistence type="predicted"/>
<gene>
    <name evidence="1" type="ORF">GFER_17035</name>
</gene>
<dbReference type="EMBL" id="JWJD01000012">
    <property type="protein sequence ID" value="KIH75402.1"/>
    <property type="molecule type" value="Genomic_DNA"/>
</dbReference>
<protein>
    <submittedName>
        <fullName evidence="1">Uncharacterized protein</fullName>
    </submittedName>
</protein>
<dbReference type="Proteomes" id="UP000035068">
    <property type="component" value="Unassembled WGS sequence"/>
</dbReference>
<dbReference type="AlphaFoldDB" id="A0A0C2HRJ6"/>
<reference evidence="1 2" key="1">
    <citation type="submission" date="2014-12" db="EMBL/GenBank/DDBJ databases">
        <title>Genomes of Geoalkalibacter ferrihydriticus and Geoalkalibacter subterraneus, two haloalkaliphilic metal-reducing members of the Geobacteraceae.</title>
        <authorList>
            <person name="Badalamenti J.P."/>
            <person name="Torres C.I."/>
            <person name="Krajmalnik-Brown R."/>
            <person name="Bond D.R."/>
        </authorList>
    </citation>
    <scope>NUCLEOTIDE SEQUENCE [LARGE SCALE GENOMIC DNA]</scope>
    <source>
        <strain evidence="1 2">DSM 17813</strain>
    </source>
</reference>
<organism evidence="1 2">
    <name type="scientific">Geoalkalibacter ferrihydriticus DSM 17813</name>
    <dbReference type="NCBI Taxonomy" id="1121915"/>
    <lineage>
        <taxon>Bacteria</taxon>
        <taxon>Pseudomonadati</taxon>
        <taxon>Thermodesulfobacteriota</taxon>
        <taxon>Desulfuromonadia</taxon>
        <taxon>Desulfuromonadales</taxon>
        <taxon>Geoalkalibacteraceae</taxon>
        <taxon>Geoalkalibacter</taxon>
    </lineage>
</organism>
<sequence length="78" mass="8574">MLHNFAIFILRLNGLKDGENGVFLHFGPKGKGPVVFAQGIKKLPLAFGRQKENQLTALRRQNPITCFCGVGPSQPIDI</sequence>
<accession>A0A0C2HRJ6</accession>
<keyword evidence="2" id="KW-1185">Reference proteome</keyword>
<comment type="caution">
    <text evidence="1">The sequence shown here is derived from an EMBL/GenBank/DDBJ whole genome shotgun (WGS) entry which is preliminary data.</text>
</comment>
<evidence type="ECO:0000313" key="1">
    <source>
        <dbReference type="EMBL" id="KIH75402.1"/>
    </source>
</evidence>